<dbReference type="Proteomes" id="UP000683520">
    <property type="component" value="Chromosome"/>
</dbReference>
<evidence type="ECO:0000313" key="2">
    <source>
        <dbReference type="EMBL" id="NJJ04594.1"/>
    </source>
</evidence>
<dbReference type="EMBL" id="JAAUVV010000020">
    <property type="protein sequence ID" value="NJJ04594.1"/>
    <property type="molecule type" value="Genomic_DNA"/>
</dbReference>
<evidence type="ECO:0000313" key="5">
    <source>
        <dbReference type="Proteomes" id="UP000683520"/>
    </source>
</evidence>
<dbReference type="AlphaFoldDB" id="A0AAP7CD34"/>
<dbReference type="Proteomes" id="UP000591626">
    <property type="component" value="Unassembled WGS sequence"/>
</dbReference>
<dbReference type="GeneID" id="92750672"/>
<reference evidence="3 5" key="2">
    <citation type="submission" date="2021-06" db="EMBL/GenBank/DDBJ databases">
        <title>FDA dAtabase for Regulatory Grade micrObial Sequences (FDA-ARGOS): Supporting development and validation of Infectious Disease Dx tests.</title>
        <authorList>
            <person name="Sproer C."/>
            <person name="Gronow S."/>
            <person name="Severitt S."/>
            <person name="Schroder I."/>
            <person name="Tallon L."/>
            <person name="Sadzewicz L."/>
            <person name="Zhao X."/>
            <person name="Boylan J."/>
            <person name="Ott S."/>
            <person name="Bowen H."/>
            <person name="Vavikolanu K."/>
            <person name="Mehta A."/>
            <person name="Aluvathingal J."/>
            <person name="Nadendla S."/>
            <person name="Lowell S."/>
            <person name="Myers T."/>
            <person name="Yan Y."/>
        </authorList>
    </citation>
    <scope>NUCLEOTIDE SEQUENCE [LARGE SCALE GENOMIC DNA]</scope>
    <source>
        <strain evidence="3 5">FDAARGOS 1425</strain>
    </source>
</reference>
<evidence type="ECO:0000313" key="4">
    <source>
        <dbReference type="Proteomes" id="UP000591626"/>
    </source>
</evidence>
<keyword evidence="1" id="KW-1133">Transmembrane helix</keyword>
<protein>
    <submittedName>
        <fullName evidence="2">Uncharacterized protein</fullName>
    </submittedName>
</protein>
<dbReference type="RefSeq" id="WP_070422902.1">
    <property type="nucleotide sequence ID" value="NZ_CP047198.1"/>
</dbReference>
<reference evidence="2 4" key="1">
    <citation type="submission" date="2020-03" db="EMBL/GenBank/DDBJ databases">
        <title>Draft genome sequences of bacterial isolates from the female urobiome.</title>
        <authorList>
            <person name="Miller-Ensminger T."/>
            <person name="Wolfe A.J."/>
            <person name="Putonti C."/>
        </authorList>
    </citation>
    <scope>NUCLEOTIDE SEQUENCE [LARGE SCALE GENOMIC DNA]</scope>
    <source>
        <strain evidence="2 4">UMB8490</strain>
    </source>
</reference>
<keyword evidence="1" id="KW-0472">Membrane</keyword>
<evidence type="ECO:0000256" key="1">
    <source>
        <dbReference type="SAM" id="Phobius"/>
    </source>
</evidence>
<keyword evidence="5" id="KW-1185">Reference proteome</keyword>
<dbReference type="EMBL" id="CP077302">
    <property type="protein sequence ID" value="QXB18342.1"/>
    <property type="molecule type" value="Genomic_DNA"/>
</dbReference>
<gene>
    <name evidence="2" type="ORF">HC138_09580</name>
    <name evidence="3" type="ORF">I6L55_10790</name>
</gene>
<accession>A0AAP7CD34</accession>
<sequence>MDSNNSSAGKAARYFASPKNQLGLVLATLVVVVHIAVGIGLFWPVAAAAAYGAGAALAPSRKTKELPAAPTLPTSQVLENALRQTTDRLESAKPPRQVMMQARAFEKASKFVLSEWEHLEPTPKHRQTMWNVVNVYYPEVVDTYLDAPQYRDKSAVSVVVDSLTTLTRAAERVQQGILDDNLRAMDSQAQFLRQELGELPGLDDSYHGGSGYDPKA</sequence>
<organism evidence="2 4">
    <name type="scientific">Corynebacterium coyleae</name>
    <dbReference type="NCBI Taxonomy" id="53374"/>
    <lineage>
        <taxon>Bacteria</taxon>
        <taxon>Bacillati</taxon>
        <taxon>Actinomycetota</taxon>
        <taxon>Actinomycetes</taxon>
        <taxon>Mycobacteriales</taxon>
        <taxon>Corynebacteriaceae</taxon>
        <taxon>Corynebacterium</taxon>
    </lineage>
</organism>
<keyword evidence="1" id="KW-0812">Transmembrane</keyword>
<name>A0AAP7CD34_9CORY</name>
<feature type="transmembrane region" description="Helical" evidence="1">
    <location>
        <begin position="21"/>
        <end position="43"/>
    </location>
</feature>
<evidence type="ECO:0000313" key="3">
    <source>
        <dbReference type="EMBL" id="QXB18342.1"/>
    </source>
</evidence>
<proteinExistence type="predicted"/>